<accession>A7EZ68</accession>
<evidence type="ECO:0000256" key="1">
    <source>
        <dbReference type="SAM" id="MobiDB-lite"/>
    </source>
</evidence>
<evidence type="ECO:0000256" key="2">
    <source>
        <dbReference type="SAM" id="Phobius"/>
    </source>
</evidence>
<feature type="transmembrane region" description="Helical" evidence="2">
    <location>
        <begin position="12"/>
        <end position="29"/>
    </location>
</feature>
<dbReference type="KEGG" id="ssl:SS1G_10634"/>
<name>A7EZ68_SCLS1</name>
<proteinExistence type="predicted"/>
<dbReference type="AlphaFoldDB" id="A7EZ68"/>
<keyword evidence="2" id="KW-0472">Membrane</keyword>
<reference evidence="4" key="1">
    <citation type="journal article" date="2011" name="PLoS Genet.">
        <title>Genomic analysis of the necrotrophic fungal pathogens Sclerotinia sclerotiorum and Botrytis cinerea.</title>
        <authorList>
            <person name="Amselem J."/>
            <person name="Cuomo C.A."/>
            <person name="van Kan J.A."/>
            <person name="Viaud M."/>
            <person name="Benito E.P."/>
            <person name="Couloux A."/>
            <person name="Coutinho P.M."/>
            <person name="de Vries R.P."/>
            <person name="Dyer P.S."/>
            <person name="Fillinger S."/>
            <person name="Fournier E."/>
            <person name="Gout L."/>
            <person name="Hahn M."/>
            <person name="Kohn L."/>
            <person name="Lapalu N."/>
            <person name="Plummer K.M."/>
            <person name="Pradier J.M."/>
            <person name="Quevillon E."/>
            <person name="Sharon A."/>
            <person name="Simon A."/>
            <person name="ten Have A."/>
            <person name="Tudzynski B."/>
            <person name="Tudzynski P."/>
            <person name="Wincker P."/>
            <person name="Andrew M."/>
            <person name="Anthouard V."/>
            <person name="Beever R.E."/>
            <person name="Beffa R."/>
            <person name="Benoit I."/>
            <person name="Bouzid O."/>
            <person name="Brault B."/>
            <person name="Chen Z."/>
            <person name="Choquer M."/>
            <person name="Collemare J."/>
            <person name="Cotton P."/>
            <person name="Danchin E.G."/>
            <person name="Da Silva C."/>
            <person name="Gautier A."/>
            <person name="Giraud C."/>
            <person name="Giraud T."/>
            <person name="Gonzalez C."/>
            <person name="Grossetete S."/>
            <person name="Guldener U."/>
            <person name="Henrissat B."/>
            <person name="Howlett B.J."/>
            <person name="Kodira C."/>
            <person name="Kretschmer M."/>
            <person name="Lappartient A."/>
            <person name="Leroch M."/>
            <person name="Levis C."/>
            <person name="Mauceli E."/>
            <person name="Neuveglise C."/>
            <person name="Oeser B."/>
            <person name="Pearson M."/>
            <person name="Poulain J."/>
            <person name="Poussereau N."/>
            <person name="Quesneville H."/>
            <person name="Rascle C."/>
            <person name="Schumacher J."/>
            <person name="Segurens B."/>
            <person name="Sexton A."/>
            <person name="Silva E."/>
            <person name="Sirven C."/>
            <person name="Soanes D.M."/>
            <person name="Talbot N.J."/>
            <person name="Templeton M."/>
            <person name="Yandava C."/>
            <person name="Yarden O."/>
            <person name="Zeng Q."/>
            <person name="Rollins J.A."/>
            <person name="Lebrun M.H."/>
            <person name="Dickman M."/>
        </authorList>
    </citation>
    <scope>NUCLEOTIDE SEQUENCE [LARGE SCALE GENOMIC DNA]</scope>
    <source>
        <strain evidence="4">ATCC 18683 / 1980 / Ss-1</strain>
    </source>
</reference>
<protein>
    <submittedName>
        <fullName evidence="3">Uncharacterized protein</fullName>
    </submittedName>
</protein>
<dbReference type="GeneID" id="5484479"/>
<dbReference type="RefSeq" id="XP_001588188.1">
    <property type="nucleotide sequence ID" value="XM_001588138.1"/>
</dbReference>
<keyword evidence="2" id="KW-0812">Transmembrane</keyword>
<sequence length="626" mass="71518">MAFGYYLYTQHEILCLFFVLFFIFFVEIIRHNDLSQSFHYLWNFPSRSAFHRVSFIPTIAHAVLPPLSRIFIFILTIHHNCLLRGYARRERSFIVPLSHASLHYVFLSIDIKPLTMSLKSIPIEALQLVTILREKVLVKWVNAEGTASTLGSRLSHNRQRPELLMTASYDKEGHIHIDFSLMLAVKMGGKFKQIEIMFVIPPNVNPALLETSSRNSVLDASALHDADISDELGHVISIPFNLTTKGFVIMKNTNSLIRLQTSTSEQLIRNIESLSNTAVFDVYIRPSDYARESLKELCKRLGDTGIVTPRPSTLEMYAQQGSMLVEWNRFTYKDRQLFPQHPPTPAQHPLEMSLPQEPQVALDGGGGPLNTVEQEIATRQNRIEQRSNGEPVLGASITWSDVELSDVDVDLHDFEQSSNLVEMDVNICSDEEILANEQLRDLNLQLRHEMLRAKLVKWINGSLRLHPDVFRHRGLVNKLAILGDCVRRSNARTFDHTISWCSALLFYDPSDSSDDQLWEERNRWLITRMANMINWINKYHYGAEFSSALFDHFVKLGRVARAFALGPGRDDTEFRHQRSVCIGWILSEFDGLGGERTGRGRGMTGSRKRNALEARGNISKRGRNTM</sequence>
<keyword evidence="4" id="KW-1185">Reference proteome</keyword>
<evidence type="ECO:0000313" key="4">
    <source>
        <dbReference type="Proteomes" id="UP000001312"/>
    </source>
</evidence>
<dbReference type="EMBL" id="CH476636">
    <property type="protein sequence ID" value="EDN94760.1"/>
    <property type="molecule type" value="Genomic_DNA"/>
</dbReference>
<feature type="region of interest" description="Disordered" evidence="1">
    <location>
        <begin position="597"/>
        <end position="626"/>
    </location>
</feature>
<evidence type="ECO:0000313" key="3">
    <source>
        <dbReference type="EMBL" id="EDN94760.1"/>
    </source>
</evidence>
<dbReference type="InParanoid" id="A7EZ68"/>
<organism evidence="3 4">
    <name type="scientific">Sclerotinia sclerotiorum (strain ATCC 18683 / 1980 / Ss-1)</name>
    <name type="common">White mold</name>
    <name type="synonym">Whetzelinia sclerotiorum</name>
    <dbReference type="NCBI Taxonomy" id="665079"/>
    <lineage>
        <taxon>Eukaryota</taxon>
        <taxon>Fungi</taxon>
        <taxon>Dikarya</taxon>
        <taxon>Ascomycota</taxon>
        <taxon>Pezizomycotina</taxon>
        <taxon>Leotiomycetes</taxon>
        <taxon>Helotiales</taxon>
        <taxon>Sclerotiniaceae</taxon>
        <taxon>Sclerotinia</taxon>
    </lineage>
</organism>
<gene>
    <name evidence="3" type="ORF">SS1G_10634</name>
</gene>
<dbReference type="Proteomes" id="UP000001312">
    <property type="component" value="Unassembled WGS sequence"/>
</dbReference>
<keyword evidence="2" id="KW-1133">Transmembrane helix</keyword>